<name>A0A9Q4FLU4_9FIRM</name>
<keyword evidence="1" id="KW-0472">Membrane</keyword>
<dbReference type="Proteomes" id="UP001108123">
    <property type="component" value="Unassembled WGS sequence"/>
</dbReference>
<sequence length="165" mass="19151">GKMMKHYDELEWLFYKERVVSEEKYNEMEDHLYECDECMNIFLSLINNEEINSAEEIIPENFTDSVMNNIKSFKNKPIAKVGKSSMIFKDIFGYYVAVATVAIILTWGGFFSSLVDTLPKAAKLAINEKAMSTPNIIFNMSEKIVNRTSNFINNFQNFNLKEVRK</sequence>
<evidence type="ECO:0000256" key="1">
    <source>
        <dbReference type="SAM" id="Phobius"/>
    </source>
</evidence>
<reference evidence="2" key="1">
    <citation type="submission" date="2022-01" db="EMBL/GenBank/DDBJ databases">
        <title>Collection of gut derived symbiotic bacterial strains cultured from healthy donors.</title>
        <authorList>
            <person name="Lin H."/>
            <person name="Kohout C."/>
            <person name="Waligurski E."/>
            <person name="Pamer E.G."/>
        </authorList>
    </citation>
    <scope>NUCLEOTIDE SEQUENCE</scope>
    <source>
        <strain evidence="2">MSK.14.39</strain>
    </source>
</reference>
<evidence type="ECO:0000313" key="2">
    <source>
        <dbReference type="EMBL" id="MCG4566136.1"/>
    </source>
</evidence>
<accession>A0A9Q4FLU4</accession>
<dbReference type="AlphaFoldDB" id="A0A9Q4FLU4"/>
<gene>
    <name evidence="2" type="ORF">L0P62_11935</name>
</gene>
<keyword evidence="1" id="KW-1133">Transmembrane helix</keyword>
<feature type="non-terminal residue" evidence="2">
    <location>
        <position position="1"/>
    </location>
</feature>
<dbReference type="EMBL" id="JAKNID010000128">
    <property type="protein sequence ID" value="MCG4566136.1"/>
    <property type="molecule type" value="Genomic_DNA"/>
</dbReference>
<keyword evidence="3" id="KW-1185">Reference proteome</keyword>
<protein>
    <submittedName>
        <fullName evidence="2">Uncharacterized protein</fullName>
    </submittedName>
</protein>
<proteinExistence type="predicted"/>
<keyword evidence="1" id="KW-0812">Transmembrane</keyword>
<comment type="caution">
    <text evidence="2">The sequence shown here is derived from an EMBL/GenBank/DDBJ whole genome shotgun (WGS) entry which is preliminary data.</text>
</comment>
<organism evidence="2 3">
    <name type="scientific">Anaerosalibacter bizertensis</name>
    <dbReference type="NCBI Taxonomy" id="932217"/>
    <lineage>
        <taxon>Bacteria</taxon>
        <taxon>Bacillati</taxon>
        <taxon>Bacillota</taxon>
        <taxon>Tissierellia</taxon>
        <taxon>Tissierellales</taxon>
        <taxon>Sporanaerobacteraceae</taxon>
        <taxon>Anaerosalibacter</taxon>
    </lineage>
</organism>
<dbReference type="RefSeq" id="WP_237962868.1">
    <property type="nucleotide sequence ID" value="NZ_JAKNID010000128.1"/>
</dbReference>
<evidence type="ECO:0000313" key="3">
    <source>
        <dbReference type="Proteomes" id="UP001108123"/>
    </source>
</evidence>
<feature type="transmembrane region" description="Helical" evidence="1">
    <location>
        <begin position="92"/>
        <end position="110"/>
    </location>
</feature>